<evidence type="ECO:0000313" key="3">
    <source>
        <dbReference type="Proteomes" id="UP000192486"/>
    </source>
</evidence>
<evidence type="ECO:0000256" key="1">
    <source>
        <dbReference type="SAM" id="Phobius"/>
    </source>
</evidence>
<dbReference type="Proteomes" id="UP000192486">
    <property type="component" value="Chromosome"/>
</dbReference>
<keyword evidence="1" id="KW-1133">Transmembrane helix</keyword>
<feature type="transmembrane region" description="Helical" evidence="1">
    <location>
        <begin position="6"/>
        <end position="26"/>
    </location>
</feature>
<proteinExistence type="predicted"/>
<evidence type="ECO:0000313" key="2">
    <source>
        <dbReference type="EMBL" id="ARF13045.1"/>
    </source>
</evidence>
<accession>A0ABM6JSK7</accession>
<name>A0ABM6JSK7_SPOUR</name>
<keyword evidence="1" id="KW-0812">Transmembrane</keyword>
<sequence>MVCLDIDMPFLFSSFIIPSFVVLFWIPSQNNRFRPKRVTNLTTLLYISLKKRRCISTAHHNKTNGGMDDEKEHRAEKTNGGKGLYGMWEPVQGKARVCNVRMRALCRTT</sequence>
<protein>
    <submittedName>
        <fullName evidence="2">Uncharacterized protein</fullName>
    </submittedName>
</protein>
<organism evidence="2 3">
    <name type="scientific">Sporosarcina ureae</name>
    <dbReference type="NCBI Taxonomy" id="1571"/>
    <lineage>
        <taxon>Bacteria</taxon>
        <taxon>Bacillati</taxon>
        <taxon>Bacillota</taxon>
        <taxon>Bacilli</taxon>
        <taxon>Bacillales</taxon>
        <taxon>Caryophanaceae</taxon>
        <taxon>Sporosarcina</taxon>
    </lineage>
</organism>
<keyword evidence="1" id="KW-0472">Membrane</keyword>
<gene>
    <name evidence="2" type="ORF">SporoS204_01940</name>
</gene>
<keyword evidence="3" id="KW-1185">Reference proteome</keyword>
<reference evidence="2 3" key="1">
    <citation type="submission" date="2016-04" db="EMBL/GenBank/DDBJ databases">
        <title>Comparative Genomics and Epigenetics of Sporosarcina ureae.</title>
        <authorList>
            <person name="Oliver A.S."/>
            <person name="Cooper K.K."/>
        </authorList>
    </citation>
    <scope>NUCLEOTIDE SEQUENCE [LARGE SCALE GENOMIC DNA]</scope>
    <source>
        <strain evidence="2 3">S204</strain>
    </source>
</reference>
<dbReference type="EMBL" id="CP015108">
    <property type="protein sequence ID" value="ARF13045.1"/>
    <property type="molecule type" value="Genomic_DNA"/>
</dbReference>